<comment type="caution">
    <text evidence="1">The sequence shown here is derived from an EMBL/GenBank/DDBJ whole genome shotgun (WGS) entry which is preliminary data.</text>
</comment>
<dbReference type="RefSeq" id="WP_191718415.1">
    <property type="nucleotide sequence ID" value="NZ_JACSQP010000003.1"/>
</dbReference>
<evidence type="ECO:0000313" key="1">
    <source>
        <dbReference type="EMBL" id="MBD7957235.1"/>
    </source>
</evidence>
<evidence type="ECO:0000313" key="2">
    <source>
        <dbReference type="Proteomes" id="UP000648352"/>
    </source>
</evidence>
<name>A0ABR8S172_9MICO</name>
<dbReference type="Gene3D" id="3.40.50.2000">
    <property type="entry name" value="Glycogen Phosphorylase B"/>
    <property type="match status" value="2"/>
</dbReference>
<reference evidence="1 2" key="1">
    <citation type="submission" date="2020-08" db="EMBL/GenBank/DDBJ databases">
        <title>A Genomic Blueprint of the Chicken Gut Microbiome.</title>
        <authorList>
            <person name="Gilroy R."/>
            <person name="Ravi A."/>
            <person name="Getino M."/>
            <person name="Pursley I."/>
            <person name="Horton D.L."/>
            <person name="Alikhan N.-F."/>
            <person name="Baker D."/>
            <person name="Gharbi K."/>
            <person name="Hall N."/>
            <person name="Watson M."/>
            <person name="Adriaenssens E.M."/>
            <person name="Foster-Nyarko E."/>
            <person name="Jarju S."/>
            <person name="Secka A."/>
            <person name="Antonio M."/>
            <person name="Oren A."/>
            <person name="Chaudhuri R."/>
            <person name="La Ragione R.M."/>
            <person name="Hildebrand F."/>
            <person name="Pallen M.J."/>
        </authorList>
    </citation>
    <scope>NUCLEOTIDE SEQUENCE [LARGE SCALE GENOMIC DNA]</scope>
    <source>
        <strain evidence="1 2">Sa4CUA7</strain>
    </source>
</reference>
<dbReference type="SUPFAM" id="SSF53756">
    <property type="entry name" value="UDP-Glycosyltransferase/glycogen phosphorylase"/>
    <property type="match status" value="1"/>
</dbReference>
<sequence length="563" mass="62526">MNPTSELGQPALFRIVSGSDIPNDLSERERRLLVGALNFHALVAPSRVLEVHVYDGDAHQLPRTTDDTTFHGLATSYRNRLFSLEIESLVPAENRQPIAAEGPAQELRAGRTRHIRLTRDAVLSADPPRDVARGRLRRAARAVRTRWPLAYDTLRDIELLRHRKPLHAPIARLDYPSLFAPGGIHEDSEIVMAPSAPEGAPRAVIFGLHWFELGGAEHWALESIRLAREAGFLPIVMTSRDSHQPWIQRQELDGAVLVPFSEATTSSQTPGVEEVLRGIFANFDVRGVVVHHNQWMYDRVAWMRLSRPSIPIVDSTHIVEYRGGGYPVSSAIVDAYLTTHHVISPSLKDFLVDVQALPAEKVLMAPLAGLTAGESDMSFRRRQPGEPFTVAFVGRMARQKGPELFVKTVSRLRARGHRDIRFIMHGDGELAGWVDGMIAAGGLQDVIERRSSADPVAATLERSHLLVVSSHNEGLTLTTLEALTHGVPVVSTDVGAQRDVLPPRALVARRAHRAVRELTERVAWLAGDEAAREQLWLDERAAEKHLHEVTSASQWFAEEVSTW</sequence>
<dbReference type="PANTHER" id="PTHR12526">
    <property type="entry name" value="GLYCOSYLTRANSFERASE"/>
    <property type="match status" value="1"/>
</dbReference>
<proteinExistence type="predicted"/>
<organism evidence="1 2">
    <name type="scientific">Microbacterium pullorum</name>
    <dbReference type="NCBI Taxonomy" id="2762236"/>
    <lineage>
        <taxon>Bacteria</taxon>
        <taxon>Bacillati</taxon>
        <taxon>Actinomycetota</taxon>
        <taxon>Actinomycetes</taxon>
        <taxon>Micrococcales</taxon>
        <taxon>Microbacteriaceae</taxon>
        <taxon>Microbacterium</taxon>
    </lineage>
</organism>
<gene>
    <name evidence="1" type="ORF">H9651_06265</name>
</gene>
<protein>
    <submittedName>
        <fullName evidence="1">Glycosyltransferase</fullName>
    </submittedName>
</protein>
<keyword evidence="2" id="KW-1185">Reference proteome</keyword>
<accession>A0ABR8S172</accession>
<dbReference type="EMBL" id="JACSQP010000003">
    <property type="protein sequence ID" value="MBD7957235.1"/>
    <property type="molecule type" value="Genomic_DNA"/>
</dbReference>
<dbReference type="Proteomes" id="UP000648352">
    <property type="component" value="Unassembled WGS sequence"/>
</dbReference>
<dbReference type="Pfam" id="PF13692">
    <property type="entry name" value="Glyco_trans_1_4"/>
    <property type="match status" value="1"/>
</dbReference>